<sequence>MWRRQRGSAKRWSRSRGAQPHGPSYVSSSPLPDDADSHGLWLRDSSYWNPSPPAQPAPAPPPSDPAVAGDQPQPHHKAGDKEADVATAETDGYKAGSSSSHLSRLLRELSPILQLSRTASPLHSSLTTLPVLLYVFRASAIQVPPVWARSITSRCWRASHSATSDASASLHEHASVLDLGENLLSGVLHPTLFGNLTSLLKF</sequence>
<dbReference type="AlphaFoldDB" id="A0A804U9M3"/>
<feature type="compositionally biased region" description="Pro residues" evidence="1">
    <location>
        <begin position="50"/>
        <end position="64"/>
    </location>
</feature>
<organism evidence="2 3">
    <name type="scientific">Zea mays</name>
    <name type="common">Maize</name>
    <dbReference type="NCBI Taxonomy" id="4577"/>
    <lineage>
        <taxon>Eukaryota</taxon>
        <taxon>Viridiplantae</taxon>
        <taxon>Streptophyta</taxon>
        <taxon>Embryophyta</taxon>
        <taxon>Tracheophyta</taxon>
        <taxon>Spermatophyta</taxon>
        <taxon>Magnoliopsida</taxon>
        <taxon>Liliopsida</taxon>
        <taxon>Poales</taxon>
        <taxon>Poaceae</taxon>
        <taxon>PACMAD clade</taxon>
        <taxon>Panicoideae</taxon>
        <taxon>Andropogonodae</taxon>
        <taxon>Andropogoneae</taxon>
        <taxon>Tripsacinae</taxon>
        <taxon>Zea</taxon>
    </lineage>
</organism>
<dbReference type="EnsemblPlants" id="Zm00001eb260030_T001">
    <property type="protein sequence ID" value="Zm00001eb260030_P001"/>
    <property type="gene ID" value="Zm00001eb260030"/>
</dbReference>
<protein>
    <submittedName>
        <fullName evidence="2">Uncharacterized protein</fullName>
    </submittedName>
</protein>
<evidence type="ECO:0000313" key="2">
    <source>
        <dbReference type="EnsemblPlants" id="Zm00001eb260030_P001"/>
    </source>
</evidence>
<dbReference type="Proteomes" id="UP000007305">
    <property type="component" value="Chromosome 6"/>
</dbReference>
<feature type="compositionally biased region" description="Basic residues" evidence="1">
    <location>
        <begin position="1"/>
        <end position="14"/>
    </location>
</feature>
<feature type="region of interest" description="Disordered" evidence="1">
    <location>
        <begin position="1"/>
        <end position="85"/>
    </location>
</feature>
<reference evidence="3" key="1">
    <citation type="journal article" date="2009" name="Science">
        <title>The B73 maize genome: complexity, diversity, and dynamics.</title>
        <authorList>
            <person name="Schnable P.S."/>
            <person name="Ware D."/>
            <person name="Fulton R.S."/>
            <person name="Stein J.C."/>
            <person name="Wei F."/>
            <person name="Pasternak S."/>
            <person name="Liang C."/>
            <person name="Zhang J."/>
            <person name="Fulton L."/>
            <person name="Graves T.A."/>
            <person name="Minx P."/>
            <person name="Reily A.D."/>
            <person name="Courtney L."/>
            <person name="Kruchowski S.S."/>
            <person name="Tomlinson C."/>
            <person name="Strong C."/>
            <person name="Delehaunty K."/>
            <person name="Fronick C."/>
            <person name="Courtney B."/>
            <person name="Rock S.M."/>
            <person name="Belter E."/>
            <person name="Du F."/>
            <person name="Kim K."/>
            <person name="Abbott R.M."/>
            <person name="Cotton M."/>
            <person name="Levy A."/>
            <person name="Marchetto P."/>
            <person name="Ochoa K."/>
            <person name="Jackson S.M."/>
            <person name="Gillam B."/>
            <person name="Chen W."/>
            <person name="Yan L."/>
            <person name="Higginbotham J."/>
            <person name="Cardenas M."/>
            <person name="Waligorski J."/>
            <person name="Applebaum E."/>
            <person name="Phelps L."/>
            <person name="Falcone J."/>
            <person name="Kanchi K."/>
            <person name="Thane T."/>
            <person name="Scimone A."/>
            <person name="Thane N."/>
            <person name="Henke J."/>
            <person name="Wang T."/>
            <person name="Ruppert J."/>
            <person name="Shah N."/>
            <person name="Rotter K."/>
            <person name="Hodges J."/>
            <person name="Ingenthron E."/>
            <person name="Cordes M."/>
            <person name="Kohlberg S."/>
            <person name="Sgro J."/>
            <person name="Delgado B."/>
            <person name="Mead K."/>
            <person name="Chinwalla A."/>
            <person name="Leonard S."/>
            <person name="Crouse K."/>
            <person name="Collura K."/>
            <person name="Kudrna D."/>
            <person name="Currie J."/>
            <person name="He R."/>
            <person name="Angelova A."/>
            <person name="Rajasekar S."/>
            <person name="Mueller T."/>
            <person name="Lomeli R."/>
            <person name="Scara G."/>
            <person name="Ko A."/>
            <person name="Delaney K."/>
            <person name="Wissotski M."/>
            <person name="Lopez G."/>
            <person name="Campos D."/>
            <person name="Braidotti M."/>
            <person name="Ashley E."/>
            <person name="Golser W."/>
            <person name="Kim H."/>
            <person name="Lee S."/>
            <person name="Lin J."/>
            <person name="Dujmic Z."/>
            <person name="Kim W."/>
            <person name="Talag J."/>
            <person name="Zuccolo A."/>
            <person name="Fan C."/>
            <person name="Sebastian A."/>
            <person name="Kramer M."/>
            <person name="Spiegel L."/>
            <person name="Nascimento L."/>
            <person name="Zutavern T."/>
            <person name="Miller B."/>
            <person name="Ambroise C."/>
            <person name="Muller S."/>
            <person name="Spooner W."/>
            <person name="Narechania A."/>
            <person name="Ren L."/>
            <person name="Wei S."/>
            <person name="Kumari S."/>
            <person name="Faga B."/>
            <person name="Levy M.J."/>
            <person name="McMahan L."/>
            <person name="Van Buren P."/>
            <person name="Vaughn M.W."/>
            <person name="Ying K."/>
            <person name="Yeh C.-T."/>
            <person name="Emrich S.J."/>
            <person name="Jia Y."/>
            <person name="Kalyanaraman A."/>
            <person name="Hsia A.-P."/>
            <person name="Barbazuk W.B."/>
            <person name="Baucom R.S."/>
            <person name="Brutnell T.P."/>
            <person name="Carpita N.C."/>
            <person name="Chaparro C."/>
            <person name="Chia J.-M."/>
            <person name="Deragon J.-M."/>
            <person name="Estill J.C."/>
            <person name="Fu Y."/>
            <person name="Jeddeloh J.A."/>
            <person name="Han Y."/>
            <person name="Lee H."/>
            <person name="Li P."/>
            <person name="Lisch D.R."/>
            <person name="Liu S."/>
            <person name="Liu Z."/>
            <person name="Nagel D.H."/>
            <person name="McCann M.C."/>
            <person name="SanMiguel P."/>
            <person name="Myers A.M."/>
            <person name="Nettleton D."/>
            <person name="Nguyen J."/>
            <person name="Penning B.W."/>
            <person name="Ponnala L."/>
            <person name="Schneider K.L."/>
            <person name="Schwartz D.C."/>
            <person name="Sharma A."/>
            <person name="Soderlund C."/>
            <person name="Springer N.M."/>
            <person name="Sun Q."/>
            <person name="Wang H."/>
            <person name="Waterman M."/>
            <person name="Westerman R."/>
            <person name="Wolfgruber T.K."/>
            <person name="Yang L."/>
            <person name="Yu Y."/>
            <person name="Zhang L."/>
            <person name="Zhou S."/>
            <person name="Zhu Q."/>
            <person name="Bennetzen J.L."/>
            <person name="Dawe R.K."/>
            <person name="Jiang J."/>
            <person name="Jiang N."/>
            <person name="Presting G.G."/>
            <person name="Wessler S.R."/>
            <person name="Aluru S."/>
            <person name="Martienssen R.A."/>
            <person name="Clifton S.W."/>
            <person name="McCombie W.R."/>
            <person name="Wing R.A."/>
            <person name="Wilson R.K."/>
        </authorList>
    </citation>
    <scope>NUCLEOTIDE SEQUENCE [LARGE SCALE GENOMIC DNA]</scope>
    <source>
        <strain evidence="3">cv. B73</strain>
    </source>
</reference>
<reference evidence="2" key="3">
    <citation type="submission" date="2021-05" db="UniProtKB">
        <authorList>
            <consortium name="EnsemblPlants"/>
        </authorList>
    </citation>
    <scope>IDENTIFICATION</scope>
    <source>
        <strain evidence="2">cv. B73</strain>
    </source>
</reference>
<reference evidence="2" key="2">
    <citation type="submission" date="2019-07" db="EMBL/GenBank/DDBJ databases">
        <authorList>
            <person name="Seetharam A."/>
            <person name="Woodhouse M."/>
            <person name="Cannon E."/>
        </authorList>
    </citation>
    <scope>NUCLEOTIDE SEQUENCE [LARGE SCALE GENOMIC DNA]</scope>
    <source>
        <strain evidence="2">cv. B73</strain>
    </source>
</reference>
<keyword evidence="3" id="KW-1185">Reference proteome</keyword>
<proteinExistence type="predicted"/>
<evidence type="ECO:0000313" key="3">
    <source>
        <dbReference type="Proteomes" id="UP000007305"/>
    </source>
</evidence>
<accession>A0A804U9M3</accession>
<dbReference type="Gramene" id="Zm00001eb260030_T001">
    <property type="protein sequence ID" value="Zm00001eb260030_P001"/>
    <property type="gene ID" value="Zm00001eb260030"/>
</dbReference>
<evidence type="ECO:0000256" key="1">
    <source>
        <dbReference type="SAM" id="MobiDB-lite"/>
    </source>
</evidence>
<dbReference type="InParanoid" id="A0A804U9M3"/>
<name>A0A804U9M3_MAIZE</name>